<comment type="cofactor">
    <cofactor evidence="1">
        <name>Mn(2+)</name>
        <dbReference type="ChEBI" id="CHEBI:29035"/>
    </cofactor>
    <text evidence="1">The Mn(2+) ion enhances activity.</text>
</comment>
<dbReference type="Proteomes" id="UP000657592">
    <property type="component" value="Unassembled WGS sequence"/>
</dbReference>
<feature type="binding site" evidence="1">
    <location>
        <position position="171"/>
    </location>
    <ligand>
        <name>Mn(2+)</name>
        <dbReference type="ChEBI" id="CHEBI:29035"/>
        <label>2</label>
    </ligand>
</feature>
<feature type="binding site" evidence="1">
    <location>
        <position position="109"/>
    </location>
    <ligand>
        <name>Mn(2+)</name>
        <dbReference type="ChEBI" id="CHEBI:29035"/>
        <label>2</label>
    </ligand>
</feature>
<dbReference type="EMBL" id="BMJY01000001">
    <property type="protein sequence ID" value="GGH33318.1"/>
    <property type="molecule type" value="Genomic_DNA"/>
</dbReference>
<feature type="domain" description="Peptidase M20 dimerisation" evidence="2">
    <location>
        <begin position="190"/>
        <end position="287"/>
    </location>
</feature>
<evidence type="ECO:0000256" key="1">
    <source>
        <dbReference type="PIRSR" id="PIRSR005962-1"/>
    </source>
</evidence>
<dbReference type="Gene3D" id="3.30.70.360">
    <property type="match status" value="1"/>
</dbReference>
<feature type="binding site" evidence="1">
    <location>
        <position position="372"/>
    </location>
    <ligand>
        <name>Mn(2+)</name>
        <dbReference type="ChEBI" id="CHEBI:29035"/>
        <label>2</label>
    </ligand>
</feature>
<dbReference type="SUPFAM" id="SSF53187">
    <property type="entry name" value="Zn-dependent exopeptidases"/>
    <property type="match status" value="1"/>
</dbReference>
<comment type="caution">
    <text evidence="3">The sequence shown here is derived from an EMBL/GenBank/DDBJ whole genome shotgun (WGS) entry which is preliminary data.</text>
</comment>
<dbReference type="PIRSF" id="PIRSF005962">
    <property type="entry name" value="Pept_M20D_amidohydro"/>
    <property type="match status" value="1"/>
</dbReference>
<keyword evidence="4" id="KW-1185">Reference proteome</keyword>
<dbReference type="InterPro" id="IPR036264">
    <property type="entry name" value="Bact_exopeptidase_dim_dom"/>
</dbReference>
<dbReference type="NCBIfam" id="TIGR01891">
    <property type="entry name" value="amidohydrolases"/>
    <property type="match status" value="1"/>
</dbReference>
<evidence type="ECO:0000259" key="2">
    <source>
        <dbReference type="Pfam" id="PF07687"/>
    </source>
</evidence>
<feature type="binding site" evidence="1">
    <location>
        <position position="143"/>
    </location>
    <ligand>
        <name>Mn(2+)</name>
        <dbReference type="ChEBI" id="CHEBI:29035"/>
        <label>2</label>
    </ligand>
</feature>
<reference evidence="3" key="2">
    <citation type="submission" date="2020-09" db="EMBL/GenBank/DDBJ databases">
        <authorList>
            <person name="Sun Q."/>
            <person name="Zhou Y."/>
        </authorList>
    </citation>
    <scope>NUCLEOTIDE SEQUENCE</scope>
    <source>
        <strain evidence="3">CGMCC 1.15794</strain>
    </source>
</reference>
<organism evidence="3 4">
    <name type="scientific">Microbacterium album</name>
    <dbReference type="NCBI Taxonomy" id="2053191"/>
    <lineage>
        <taxon>Bacteria</taxon>
        <taxon>Bacillati</taxon>
        <taxon>Actinomycetota</taxon>
        <taxon>Actinomycetes</taxon>
        <taxon>Micrococcales</taxon>
        <taxon>Microbacteriaceae</taxon>
        <taxon>Microbacterium</taxon>
    </lineage>
</organism>
<dbReference type="InterPro" id="IPR002933">
    <property type="entry name" value="Peptidase_M20"/>
</dbReference>
<dbReference type="PANTHER" id="PTHR11014">
    <property type="entry name" value="PEPTIDASE M20 FAMILY MEMBER"/>
    <property type="match status" value="1"/>
</dbReference>
<dbReference type="SUPFAM" id="SSF55031">
    <property type="entry name" value="Bacterial exopeptidase dimerisation domain"/>
    <property type="match status" value="1"/>
</dbReference>
<dbReference type="CDD" id="cd03886">
    <property type="entry name" value="M20_Acy1"/>
    <property type="match status" value="1"/>
</dbReference>
<dbReference type="InterPro" id="IPR017439">
    <property type="entry name" value="Amidohydrolase"/>
</dbReference>
<keyword evidence="1" id="KW-0479">Metal-binding</keyword>
<dbReference type="RefSeq" id="WP_188754210.1">
    <property type="nucleotide sequence ID" value="NZ_BMJY01000001.1"/>
</dbReference>
<feature type="binding site" evidence="1">
    <location>
        <position position="107"/>
    </location>
    <ligand>
        <name>Mn(2+)</name>
        <dbReference type="ChEBI" id="CHEBI:29035"/>
        <label>2</label>
    </ligand>
</feature>
<keyword evidence="1" id="KW-0464">Manganese</keyword>
<dbReference type="Gene3D" id="3.40.630.10">
    <property type="entry name" value="Zn peptidases"/>
    <property type="match status" value="1"/>
</dbReference>
<accession>A0A917IBV9</accession>
<sequence length="400" mass="41468">MTGVDAAALRADAAAILPDLVALRRDLHRNPETGFAVPRTRAAVLAALAGLPLEITEGPEDFGSVIAVLRGAADGPSVLLRADMDALPVAEETDLEYASTNGAMHACGHDLHVAGLVGAVRLLCARRAELAGSVVFMFQPGEEAGGGSPQMIDAGVLEAAGVPVSAAYGIHVLPGTPGVFATRPGPLMGGANAFRARIIARGGHGSRPHQALDPVPVLAEAVLAIQSYVTRRFSVFDPVVVSVTTLRGSDALNVIPDDAEFGATVRTLSPENVDRLAVELPELVARVAAAHGCRAESTFEVVYPVTVNDVDRATDAVATLAEAFGADRVDVLEQPIMASEDFSFVLNRVPGAFVFLGATPAGIDPAEAEMNHSPRAVFDDDVLGDQAAALALLALRHVAR</sequence>
<name>A0A917IBV9_9MICO</name>
<evidence type="ECO:0000313" key="4">
    <source>
        <dbReference type="Proteomes" id="UP000657592"/>
    </source>
</evidence>
<dbReference type="AlphaFoldDB" id="A0A917IBV9"/>
<dbReference type="InterPro" id="IPR011650">
    <property type="entry name" value="Peptidase_M20_dimer"/>
</dbReference>
<gene>
    <name evidence="3" type="ORF">GCM10010921_00180</name>
</gene>
<reference evidence="3" key="1">
    <citation type="journal article" date="2014" name="Int. J. Syst. Evol. Microbiol.">
        <title>Complete genome sequence of Corynebacterium casei LMG S-19264T (=DSM 44701T), isolated from a smear-ripened cheese.</title>
        <authorList>
            <consortium name="US DOE Joint Genome Institute (JGI-PGF)"/>
            <person name="Walter F."/>
            <person name="Albersmeier A."/>
            <person name="Kalinowski J."/>
            <person name="Ruckert C."/>
        </authorList>
    </citation>
    <scope>NUCLEOTIDE SEQUENCE</scope>
    <source>
        <strain evidence="3">CGMCC 1.15794</strain>
    </source>
</reference>
<dbReference type="GO" id="GO:0046872">
    <property type="term" value="F:metal ion binding"/>
    <property type="evidence" value="ECO:0007669"/>
    <property type="project" value="UniProtKB-KW"/>
</dbReference>
<dbReference type="GO" id="GO:0016787">
    <property type="term" value="F:hydrolase activity"/>
    <property type="evidence" value="ECO:0007669"/>
    <property type="project" value="InterPro"/>
</dbReference>
<evidence type="ECO:0000313" key="3">
    <source>
        <dbReference type="EMBL" id="GGH33318.1"/>
    </source>
</evidence>
<proteinExistence type="predicted"/>
<dbReference type="PANTHER" id="PTHR11014:SF63">
    <property type="entry name" value="METALLOPEPTIDASE, PUTATIVE (AFU_ORTHOLOGUE AFUA_6G09600)-RELATED"/>
    <property type="match status" value="1"/>
</dbReference>
<dbReference type="Pfam" id="PF07687">
    <property type="entry name" value="M20_dimer"/>
    <property type="match status" value="1"/>
</dbReference>
<dbReference type="Pfam" id="PF01546">
    <property type="entry name" value="Peptidase_M20"/>
    <property type="match status" value="1"/>
</dbReference>
<protein>
    <submittedName>
        <fullName evidence="3">Amidohydrolase</fullName>
    </submittedName>
</protein>